<sequence>MKNTNSLRYAQLSAEQLKAIATKAENVVIKSELVSYIGKKENLPFFEKALTNVRISFSGLACADEFIAAFVLWCNSGKRKAKRNFETGQSQVFKGWVTFLWKRGLQELPTHEITRSTTDDFILYLKKESGLAYDTQRRYWGIVRQFLEEMRKNVDLRRRLSPDLSWQNRPYPRSAGDKNSAEALDAVTLGGLLRACRQEATETIRDFWPLRAVITGRKPYLPDETRRGRGRYAAIEACVWRLKERHMPLIPQQVELNRIDRDLGHAIQNIHGLHRVTLPFYPTPERLIPFVLLHAIYTFGNTGPLLGMRLRQITHKEVLGVKRIVYRFVKHRAKKQYLRSFAHQDDDPLSPAKLHEFVVAWTSRIREHAGIFANNLYVFVTRERVVRGFLTGEQSGSDSDQCWKYALNEFLKRHSLPKITISNLRATGLDIVRVLSGDDLRAVKAAGGQESAQVIRDHYEGVPAQGRRQEALGEVMTTMEGWIITEGRIDPRGAPTYSDILAATPGWHCADPFDSPIPGEVKGRRCQAFGRCPGCGLGTVNKFSAYSLARTLQLLEEVKAAREYLDTPRWNEAYKEVQIALQEKWIPSFTDKDIWDAASKLSLNPIGWLE</sequence>
<dbReference type="Proteomes" id="UP000594943">
    <property type="component" value="Chromosome 1"/>
</dbReference>
<name>A0A7T2TZB5_9BURK</name>
<dbReference type="EMBL" id="CP065686">
    <property type="protein sequence ID" value="QPS42846.1"/>
    <property type="molecule type" value="Genomic_DNA"/>
</dbReference>
<dbReference type="RefSeq" id="WP_144411924.1">
    <property type="nucleotide sequence ID" value="NZ_CP013380.1"/>
</dbReference>
<reference evidence="1 2" key="1">
    <citation type="submission" date="2020-12" db="EMBL/GenBank/DDBJ databases">
        <title>FDA dAtabase for Regulatory Grade micrObial Sequences (FDA-ARGOS): Supporting development and validation of Infectious Disease Dx tests.</title>
        <authorList>
            <person name="Nelson B."/>
            <person name="Plummer A."/>
            <person name="Tallon L."/>
            <person name="Sadzewicz L."/>
            <person name="Zhao X."/>
            <person name="Boylan J."/>
            <person name="Ott S."/>
            <person name="Bowen H."/>
            <person name="Vavikolanu K."/>
            <person name="Mehta A."/>
            <person name="Aluvathingal J."/>
            <person name="Nadendla S."/>
            <person name="Myers T."/>
            <person name="Yan Y."/>
            <person name="Sichtig H."/>
        </authorList>
    </citation>
    <scope>NUCLEOTIDE SEQUENCE [LARGE SCALE GENOMIC DNA]</scope>
    <source>
        <strain evidence="1 2">FDAARGOS_899</strain>
    </source>
</reference>
<protein>
    <recommendedName>
        <fullName evidence="3">Core-binding (CB) domain-containing protein</fullName>
    </recommendedName>
</protein>
<proteinExistence type="predicted"/>
<gene>
    <name evidence="1" type="ORF">I6G56_14810</name>
</gene>
<dbReference type="AlphaFoldDB" id="A0A7T2TZB5"/>
<organism evidence="1 2">
    <name type="scientific">Burkholderia humptydooensis</name>
    <dbReference type="NCBI Taxonomy" id="430531"/>
    <lineage>
        <taxon>Bacteria</taxon>
        <taxon>Pseudomonadati</taxon>
        <taxon>Pseudomonadota</taxon>
        <taxon>Betaproteobacteria</taxon>
        <taxon>Burkholderiales</taxon>
        <taxon>Burkholderiaceae</taxon>
        <taxon>Burkholderia</taxon>
        <taxon>pseudomallei group</taxon>
    </lineage>
</organism>
<evidence type="ECO:0000313" key="2">
    <source>
        <dbReference type="Proteomes" id="UP000594943"/>
    </source>
</evidence>
<accession>A0A7T2TZB5</accession>
<evidence type="ECO:0000313" key="1">
    <source>
        <dbReference type="EMBL" id="QPS42846.1"/>
    </source>
</evidence>
<evidence type="ECO:0008006" key="3">
    <source>
        <dbReference type="Google" id="ProtNLM"/>
    </source>
</evidence>
<dbReference type="KEGG" id="bhg:I6G56_14810"/>